<dbReference type="GO" id="GO:0005524">
    <property type="term" value="F:ATP binding"/>
    <property type="evidence" value="ECO:0007669"/>
    <property type="project" value="UniProtKB-UniRule"/>
</dbReference>
<dbReference type="Proteomes" id="UP000886335">
    <property type="component" value="Unassembled WGS sequence"/>
</dbReference>
<comment type="catalytic activity">
    <reaction evidence="5 6">
        <text>cytidine(34) in tRNA(Ile2) + L-lysine + ATP = lysidine(34) in tRNA(Ile2) + AMP + diphosphate + H(+)</text>
        <dbReference type="Rhea" id="RHEA:43744"/>
        <dbReference type="Rhea" id="RHEA-COMP:10625"/>
        <dbReference type="Rhea" id="RHEA-COMP:10670"/>
        <dbReference type="ChEBI" id="CHEBI:15378"/>
        <dbReference type="ChEBI" id="CHEBI:30616"/>
        <dbReference type="ChEBI" id="CHEBI:32551"/>
        <dbReference type="ChEBI" id="CHEBI:33019"/>
        <dbReference type="ChEBI" id="CHEBI:82748"/>
        <dbReference type="ChEBI" id="CHEBI:83665"/>
        <dbReference type="ChEBI" id="CHEBI:456215"/>
        <dbReference type="EC" id="6.3.4.19"/>
    </reaction>
</comment>
<evidence type="ECO:0000256" key="4">
    <source>
        <dbReference type="ARBA" id="ARBA00022840"/>
    </source>
</evidence>
<dbReference type="HAMAP" id="MF_01161">
    <property type="entry name" value="tRNA_Ile_lys_synt"/>
    <property type="match status" value="1"/>
</dbReference>
<keyword evidence="3 6" id="KW-0547">Nucleotide-binding</keyword>
<dbReference type="InterPro" id="IPR011063">
    <property type="entry name" value="TilS/TtcA_N"/>
</dbReference>
<accession>A0A831SUJ3</accession>
<name>A0A831SUJ3_PROAE</name>
<dbReference type="InterPro" id="IPR014729">
    <property type="entry name" value="Rossmann-like_a/b/a_fold"/>
</dbReference>
<evidence type="ECO:0000256" key="2">
    <source>
        <dbReference type="ARBA" id="ARBA00022694"/>
    </source>
</evidence>
<dbReference type="SUPFAM" id="SSF52402">
    <property type="entry name" value="Adenine nucleotide alpha hydrolases-like"/>
    <property type="match status" value="1"/>
</dbReference>
<evidence type="ECO:0000313" key="8">
    <source>
        <dbReference type="EMBL" id="HED31168.1"/>
    </source>
</evidence>
<organism evidence="8">
    <name type="scientific">Prosthecochloris aestuarii</name>
    <dbReference type="NCBI Taxonomy" id="1102"/>
    <lineage>
        <taxon>Bacteria</taxon>
        <taxon>Pseudomonadati</taxon>
        <taxon>Chlorobiota</taxon>
        <taxon>Chlorobiia</taxon>
        <taxon>Chlorobiales</taxon>
        <taxon>Chlorobiaceae</taxon>
        <taxon>Prosthecochloris</taxon>
    </lineage>
</organism>
<comment type="caution">
    <text evidence="8">The sequence shown here is derived from an EMBL/GenBank/DDBJ whole genome shotgun (WGS) entry which is preliminary data.</text>
</comment>
<reference evidence="8" key="1">
    <citation type="journal article" date="2020" name="mSystems">
        <title>Genome- and Community-Level Interaction Insights into Carbon Utilization and Element Cycling Functions of Hydrothermarchaeota in Hydrothermal Sediment.</title>
        <authorList>
            <person name="Zhou Z."/>
            <person name="Liu Y."/>
            <person name="Xu W."/>
            <person name="Pan J."/>
            <person name="Luo Z.H."/>
            <person name="Li M."/>
        </authorList>
    </citation>
    <scope>NUCLEOTIDE SEQUENCE [LARGE SCALE GENOMIC DNA]</scope>
    <source>
        <strain evidence="8">SpSt-1181</strain>
    </source>
</reference>
<dbReference type="InterPro" id="IPR012094">
    <property type="entry name" value="tRNA_Ile_lys_synt"/>
</dbReference>
<keyword evidence="1 6" id="KW-0436">Ligase</keyword>
<feature type="binding site" evidence="6">
    <location>
        <begin position="34"/>
        <end position="39"/>
    </location>
    <ligand>
        <name>ATP</name>
        <dbReference type="ChEBI" id="CHEBI:30616"/>
    </ligand>
</feature>
<comment type="subcellular location">
    <subcellularLocation>
        <location evidence="6">Cytoplasm</location>
    </subcellularLocation>
</comment>
<keyword evidence="6" id="KW-0963">Cytoplasm</keyword>
<evidence type="ECO:0000256" key="1">
    <source>
        <dbReference type="ARBA" id="ARBA00022598"/>
    </source>
</evidence>
<protein>
    <recommendedName>
        <fullName evidence="6">tRNA(Ile)-lysidine synthase</fullName>
        <ecNumber evidence="6">6.3.4.19</ecNumber>
    </recommendedName>
    <alternativeName>
        <fullName evidence="6">tRNA(Ile)-2-lysyl-cytidine synthase</fullName>
    </alternativeName>
    <alternativeName>
        <fullName evidence="6">tRNA(Ile)-lysidine synthetase</fullName>
    </alternativeName>
</protein>
<evidence type="ECO:0000256" key="6">
    <source>
        <dbReference type="HAMAP-Rule" id="MF_01161"/>
    </source>
</evidence>
<proteinExistence type="inferred from homology"/>
<sequence>MSQRRLNKTEKRFLEQLVTRKLLEQGDRLLVGVSGGPDSTALVHLLEAVQPVTGISIELAHCNFQLRGVESDEDERFVVDMASRMGFPLHCRRFDTLRDAAAWKTSIEETARIERYRYFDEICRDTGCNRIATGHHVDDNAETILFNLFRGTSVAGLKGIRSRHGSIIRPMLLMRRSEVMEYLRQTGIAYRTDSSNLGTGPDRNFIRHRVIPLVEERFGSKLLPALERMSRNAAELEEFLERHFEDLLERQPGLRLRDNRLSVADLLSLTVFERKEVLKRALRDLSCEVSSDMLDMLCRLLDIYPGKRVRVSGKLEAIWQGGELIFRALPEHSGK</sequence>
<dbReference type="CDD" id="cd01992">
    <property type="entry name" value="TilS_N"/>
    <property type="match status" value="1"/>
</dbReference>
<dbReference type="GO" id="GO:0005737">
    <property type="term" value="C:cytoplasm"/>
    <property type="evidence" value="ECO:0007669"/>
    <property type="project" value="UniProtKB-SubCell"/>
</dbReference>
<dbReference type="EC" id="6.3.4.19" evidence="6"/>
<dbReference type="PANTHER" id="PTHR43033:SF1">
    <property type="entry name" value="TRNA(ILE)-LYSIDINE SYNTHASE-RELATED"/>
    <property type="match status" value="1"/>
</dbReference>
<evidence type="ECO:0000256" key="3">
    <source>
        <dbReference type="ARBA" id="ARBA00022741"/>
    </source>
</evidence>
<dbReference type="NCBIfam" id="TIGR02432">
    <property type="entry name" value="lysidine_TilS_N"/>
    <property type="match status" value="1"/>
</dbReference>
<dbReference type="GO" id="GO:0006400">
    <property type="term" value="P:tRNA modification"/>
    <property type="evidence" value="ECO:0007669"/>
    <property type="project" value="UniProtKB-UniRule"/>
</dbReference>
<feature type="domain" description="tRNA(Ile)-lysidine/2-thiocytidine synthase N-terminal" evidence="7">
    <location>
        <begin position="29"/>
        <end position="209"/>
    </location>
</feature>
<evidence type="ECO:0000256" key="5">
    <source>
        <dbReference type="ARBA" id="ARBA00048539"/>
    </source>
</evidence>
<comment type="similarity">
    <text evidence="6">Belongs to the tRNA(Ile)-lysidine synthase family.</text>
</comment>
<dbReference type="PANTHER" id="PTHR43033">
    <property type="entry name" value="TRNA(ILE)-LYSIDINE SYNTHASE-RELATED"/>
    <property type="match status" value="1"/>
</dbReference>
<dbReference type="InterPro" id="IPR012795">
    <property type="entry name" value="tRNA_Ile_lys_synt_N"/>
</dbReference>
<dbReference type="Pfam" id="PF01171">
    <property type="entry name" value="ATP_bind_3"/>
    <property type="match status" value="1"/>
</dbReference>
<gene>
    <name evidence="6 8" type="primary">tilS</name>
    <name evidence="8" type="ORF">ENN50_05715</name>
</gene>
<keyword evidence="4 6" id="KW-0067">ATP-binding</keyword>
<comment type="function">
    <text evidence="6">Ligates lysine onto the cytidine present at position 34 of the AUA codon-specific tRNA(Ile) that contains the anticodon CAU, in an ATP-dependent manner. Cytidine is converted to lysidine, thus changing the amino acid specificity of the tRNA from methionine to isoleucine.</text>
</comment>
<keyword evidence="2 6" id="KW-0819">tRNA processing</keyword>
<dbReference type="Gene3D" id="3.40.50.620">
    <property type="entry name" value="HUPs"/>
    <property type="match status" value="1"/>
</dbReference>
<comment type="domain">
    <text evidence="6">The N-terminal region contains the highly conserved SGGXDS motif, predicted to be a P-loop motif involved in ATP binding.</text>
</comment>
<dbReference type="EMBL" id="DSBW01000129">
    <property type="protein sequence ID" value="HED31168.1"/>
    <property type="molecule type" value="Genomic_DNA"/>
</dbReference>
<dbReference type="GO" id="GO:0032267">
    <property type="term" value="F:tRNA(Ile)-lysidine synthase activity"/>
    <property type="evidence" value="ECO:0007669"/>
    <property type="project" value="UniProtKB-EC"/>
</dbReference>
<dbReference type="AlphaFoldDB" id="A0A831SUJ3"/>
<evidence type="ECO:0000259" key="7">
    <source>
        <dbReference type="Pfam" id="PF01171"/>
    </source>
</evidence>